<name>A0A544W2M6_9MYCO</name>
<protein>
    <recommendedName>
        <fullName evidence="4">DUF1345 domain-containing protein</fullName>
    </recommendedName>
</protein>
<feature type="transmembrane region" description="Helical" evidence="1">
    <location>
        <begin position="46"/>
        <end position="66"/>
    </location>
</feature>
<evidence type="ECO:0000256" key="1">
    <source>
        <dbReference type="SAM" id="Phobius"/>
    </source>
</evidence>
<gene>
    <name evidence="2" type="ORF">D8S82_11600</name>
</gene>
<dbReference type="AlphaFoldDB" id="A0A544W2M6"/>
<comment type="caution">
    <text evidence="2">The sequence shown here is derived from an EMBL/GenBank/DDBJ whole genome shotgun (WGS) entry which is preliminary data.</text>
</comment>
<dbReference type="RefSeq" id="WP_142552246.1">
    <property type="nucleotide sequence ID" value="NZ_VIFX01000012.1"/>
</dbReference>
<reference evidence="2 3" key="1">
    <citation type="submission" date="2018-10" db="EMBL/GenBank/DDBJ databases">
        <title>Draft genome of Mycobacterium hodleri strain B.</title>
        <authorList>
            <person name="Amande T.J."/>
            <person name="Mcgenity T.J."/>
        </authorList>
    </citation>
    <scope>NUCLEOTIDE SEQUENCE [LARGE SCALE GENOMIC DNA]</scope>
    <source>
        <strain evidence="2 3">B</strain>
    </source>
</reference>
<dbReference type="EMBL" id="VIFX01000012">
    <property type="protein sequence ID" value="TQR86496.1"/>
    <property type="molecule type" value="Genomic_DNA"/>
</dbReference>
<feature type="transmembrane region" description="Helical" evidence="1">
    <location>
        <begin position="72"/>
        <end position="91"/>
    </location>
</feature>
<keyword evidence="1" id="KW-0812">Transmembrane</keyword>
<feature type="transmembrane region" description="Helical" evidence="1">
    <location>
        <begin position="227"/>
        <end position="246"/>
    </location>
</feature>
<evidence type="ECO:0008006" key="4">
    <source>
        <dbReference type="Google" id="ProtNLM"/>
    </source>
</evidence>
<keyword evidence="1" id="KW-0472">Membrane</keyword>
<evidence type="ECO:0000313" key="3">
    <source>
        <dbReference type="Proteomes" id="UP000315759"/>
    </source>
</evidence>
<accession>A0A544W2M6</accession>
<organism evidence="2 3">
    <name type="scientific">Mycolicibacterium hodleri</name>
    <dbReference type="NCBI Taxonomy" id="49897"/>
    <lineage>
        <taxon>Bacteria</taxon>
        <taxon>Bacillati</taxon>
        <taxon>Actinomycetota</taxon>
        <taxon>Actinomycetes</taxon>
        <taxon>Mycobacteriales</taxon>
        <taxon>Mycobacteriaceae</taxon>
        <taxon>Mycolicibacterium</taxon>
    </lineage>
</organism>
<proteinExistence type="predicted"/>
<keyword evidence="1" id="KW-1133">Transmembrane helix</keyword>
<sequence length="250" mass="27403">MGPDEQDAYEPPQEVAAFVSRAERLASGAEHRVPSWLRPGDPENRWPVLIAILSVIVIQHAIPLQYTVLPRWPLIGMELLLLLVMLVVNPVRISRPTTIGRWASLILTGAITVDNTASAVVLAKRILSGEVSNNAAVLLGGGAAIFVTNVIAFGIWFWELDRGGPFARRSGEKPYPDFLFPQMTDPSKAKPDWRPTFVDYLYVSFTNVVAFSPTDTMPLARWAKAMMTVQALVSTTTIALVIARAVNVLG</sequence>
<evidence type="ECO:0000313" key="2">
    <source>
        <dbReference type="EMBL" id="TQR86496.1"/>
    </source>
</evidence>
<dbReference type="Proteomes" id="UP000315759">
    <property type="component" value="Unassembled WGS sequence"/>
</dbReference>
<feature type="transmembrane region" description="Helical" evidence="1">
    <location>
        <begin position="135"/>
        <end position="158"/>
    </location>
</feature>
<keyword evidence="3" id="KW-1185">Reference proteome</keyword>